<sequence>MSTPSSHLKTSHPVQLFSAIKPSHDPPSPSSSALSSMKVKSLMHTLIVSHMCRIIRALSKLKAAIIQTLKKNQSNNIHLINHTNQKMTKKIISGSFRLHYNWCSSKSSQVFKVPSRVFQGLSNPGDAELLYEECHGNSQLAGYLRWLEEKVCDDDENDNKGCEANEIDMLAELFIADCHEKFRLEKQESDRMFHEMLARGM</sequence>
<accession>A0AA86SN56</accession>
<dbReference type="PANTHER" id="PTHR33450:SF4">
    <property type="entry name" value="OS04G0665666 PROTEIN"/>
    <property type="match status" value="1"/>
</dbReference>
<evidence type="ECO:0000313" key="2">
    <source>
        <dbReference type="Proteomes" id="UP001189624"/>
    </source>
</evidence>
<organism evidence="1 2">
    <name type="scientific">Sphenostylis stenocarpa</name>
    <dbReference type="NCBI Taxonomy" id="92480"/>
    <lineage>
        <taxon>Eukaryota</taxon>
        <taxon>Viridiplantae</taxon>
        <taxon>Streptophyta</taxon>
        <taxon>Embryophyta</taxon>
        <taxon>Tracheophyta</taxon>
        <taxon>Spermatophyta</taxon>
        <taxon>Magnoliopsida</taxon>
        <taxon>eudicotyledons</taxon>
        <taxon>Gunneridae</taxon>
        <taxon>Pentapetalae</taxon>
        <taxon>rosids</taxon>
        <taxon>fabids</taxon>
        <taxon>Fabales</taxon>
        <taxon>Fabaceae</taxon>
        <taxon>Papilionoideae</taxon>
        <taxon>50 kb inversion clade</taxon>
        <taxon>NPAAA clade</taxon>
        <taxon>indigoferoid/millettioid clade</taxon>
        <taxon>Phaseoleae</taxon>
        <taxon>Sphenostylis</taxon>
    </lineage>
</organism>
<dbReference type="EMBL" id="OY731404">
    <property type="protein sequence ID" value="CAJ1967459.1"/>
    <property type="molecule type" value="Genomic_DNA"/>
</dbReference>
<dbReference type="AlphaFoldDB" id="A0AA86SN56"/>
<evidence type="ECO:0000313" key="1">
    <source>
        <dbReference type="EMBL" id="CAJ1967459.1"/>
    </source>
</evidence>
<name>A0AA86SN56_9FABA</name>
<gene>
    <name evidence="1" type="ORF">AYBTSS11_LOCUS21190</name>
</gene>
<dbReference type="Pfam" id="PF05553">
    <property type="entry name" value="DUF761"/>
    <property type="match status" value="1"/>
</dbReference>
<keyword evidence="2" id="KW-1185">Reference proteome</keyword>
<dbReference type="PANTHER" id="PTHR33450">
    <property type="entry name" value="EMB|CAB67623.1-RELATED"/>
    <property type="match status" value="1"/>
</dbReference>
<reference evidence="1" key="1">
    <citation type="submission" date="2023-10" db="EMBL/GenBank/DDBJ databases">
        <authorList>
            <person name="Domelevo Entfellner J.-B."/>
        </authorList>
    </citation>
    <scope>NUCLEOTIDE SEQUENCE</scope>
</reference>
<dbReference type="Proteomes" id="UP001189624">
    <property type="component" value="Chromosome 7"/>
</dbReference>
<proteinExistence type="predicted"/>
<protein>
    <submittedName>
        <fullName evidence="1">Uncharacterized protein</fullName>
    </submittedName>
</protein>
<dbReference type="InterPro" id="IPR008480">
    <property type="entry name" value="DUF761_pln"/>
</dbReference>
<dbReference type="Gramene" id="rna-AYBTSS11_LOCUS21190">
    <property type="protein sequence ID" value="CAJ1967459.1"/>
    <property type="gene ID" value="gene-AYBTSS11_LOCUS21190"/>
</dbReference>